<dbReference type="Proteomes" id="UP000535182">
    <property type="component" value="Unassembled WGS sequence"/>
</dbReference>
<protein>
    <submittedName>
        <fullName evidence="1">Uncharacterized protein</fullName>
    </submittedName>
</protein>
<dbReference type="RefSeq" id="WP_183979865.1">
    <property type="nucleotide sequence ID" value="NZ_JACHEB010000010.1"/>
</dbReference>
<gene>
    <name evidence="1" type="ORF">HDF14_004052</name>
</gene>
<sequence length="50" mass="5608">MGYVCQDCLDGVFSGTNDMVKKLTGRDPLEMMDYIVKNEALFRAPVAVHE</sequence>
<proteinExistence type="predicted"/>
<evidence type="ECO:0000313" key="1">
    <source>
        <dbReference type="EMBL" id="MBB5330417.1"/>
    </source>
</evidence>
<dbReference type="EMBL" id="JACHEB010000010">
    <property type="protein sequence ID" value="MBB5330417.1"/>
    <property type="molecule type" value="Genomic_DNA"/>
</dbReference>
<accession>A0A9X0QH56</accession>
<reference evidence="1 2" key="1">
    <citation type="submission" date="2020-08" db="EMBL/GenBank/DDBJ databases">
        <title>Genomic Encyclopedia of Type Strains, Phase IV (KMG-V): Genome sequencing to study the core and pangenomes of soil and plant-associated prokaryotes.</title>
        <authorList>
            <person name="Whitman W."/>
        </authorList>
    </citation>
    <scope>NUCLEOTIDE SEQUENCE [LARGE SCALE GENOMIC DNA]</scope>
    <source>
        <strain evidence="1 2">X5P2</strain>
    </source>
</reference>
<organism evidence="1 2">
    <name type="scientific">Tunturiibacter gelidiferens</name>
    <dbReference type="NCBI Taxonomy" id="3069689"/>
    <lineage>
        <taxon>Bacteria</taxon>
        <taxon>Pseudomonadati</taxon>
        <taxon>Acidobacteriota</taxon>
        <taxon>Terriglobia</taxon>
        <taxon>Terriglobales</taxon>
        <taxon>Acidobacteriaceae</taxon>
        <taxon>Tunturiibacter</taxon>
    </lineage>
</organism>
<dbReference type="AlphaFoldDB" id="A0A9X0QH56"/>
<evidence type="ECO:0000313" key="2">
    <source>
        <dbReference type="Proteomes" id="UP000535182"/>
    </source>
</evidence>
<comment type="caution">
    <text evidence="1">The sequence shown here is derived from an EMBL/GenBank/DDBJ whole genome shotgun (WGS) entry which is preliminary data.</text>
</comment>
<keyword evidence="2" id="KW-1185">Reference proteome</keyword>
<name>A0A9X0QH56_9BACT</name>